<proteinExistence type="predicted"/>
<accession>A0ABN0CPG3</accession>
<dbReference type="RefSeq" id="WP_009121366.1">
    <property type="nucleotide sequence ID" value="NZ_FQWK01000003.1"/>
</dbReference>
<reference evidence="1 2" key="1">
    <citation type="submission" date="2011-02" db="EMBL/GenBank/DDBJ databases">
        <authorList>
            <person name="Weinstock G."/>
            <person name="Sodergren E."/>
            <person name="Clifton S."/>
            <person name="Fulton L."/>
            <person name="Fulton B."/>
            <person name="Courtney L."/>
            <person name="Fronick C."/>
            <person name="Harrison M."/>
            <person name="Strong C."/>
            <person name="Farmer C."/>
            <person name="Delahaunty K."/>
            <person name="Markovic C."/>
            <person name="Hall O."/>
            <person name="Minx P."/>
            <person name="Tomlinson C."/>
            <person name="Mitreva M."/>
            <person name="Hou S."/>
            <person name="Chen J."/>
            <person name="Wollam A."/>
            <person name="Pepin K.H."/>
            <person name="Johnson M."/>
            <person name="Bhonagiri V."/>
            <person name="Zhang X."/>
            <person name="Suruliraj S."/>
            <person name="Warren W."/>
            <person name="Chinwalla A."/>
            <person name="Mardis E.R."/>
            <person name="Wilson R.K."/>
        </authorList>
    </citation>
    <scope>NUCLEOTIDE SEQUENCE [LARGE SCALE GENOMIC DNA]</scope>
    <source>
        <strain evidence="1 2">YIT 12056</strain>
    </source>
</reference>
<protein>
    <submittedName>
        <fullName evidence="1">Conserved domain protein</fullName>
    </submittedName>
</protein>
<evidence type="ECO:0000313" key="1">
    <source>
        <dbReference type="EMBL" id="EGF52868.1"/>
    </source>
</evidence>
<dbReference type="EMBL" id="AFBM01000010">
    <property type="protein sequence ID" value="EGF52868.1"/>
    <property type="molecule type" value="Genomic_DNA"/>
</dbReference>
<keyword evidence="2" id="KW-1185">Reference proteome</keyword>
<evidence type="ECO:0000313" key="2">
    <source>
        <dbReference type="Proteomes" id="UP000010321"/>
    </source>
</evidence>
<organism evidence="1 2">
    <name type="scientific">Bacteroides clarus YIT 12056</name>
    <dbReference type="NCBI Taxonomy" id="762984"/>
    <lineage>
        <taxon>Bacteria</taxon>
        <taxon>Pseudomonadati</taxon>
        <taxon>Bacteroidota</taxon>
        <taxon>Bacteroidia</taxon>
        <taxon>Bacteroidales</taxon>
        <taxon>Bacteroidaceae</taxon>
        <taxon>Bacteroides</taxon>
    </lineage>
</organism>
<dbReference type="Proteomes" id="UP000010321">
    <property type="component" value="Unassembled WGS sequence"/>
</dbReference>
<name>A0ABN0CPG3_9BACE</name>
<comment type="caution">
    <text evidence="1">The sequence shown here is derived from an EMBL/GenBank/DDBJ whole genome shotgun (WGS) entry which is preliminary data.</text>
</comment>
<gene>
    <name evidence="1" type="ORF">HMPREF9445_01196</name>
</gene>
<sequence>MKIFIISDREDMADIAADILRNLGNNFEVYTESDMDLTEAEQKCWDYVLYISFYRNRTGDLDRLDGYSVILQVKSCTVTEACKGECSVNLYSTLKLLVLSFYEQYLRTTY</sequence>